<comment type="caution">
    <text evidence="1">The sequence shown here is derived from an EMBL/GenBank/DDBJ whole genome shotgun (WGS) entry which is preliminary data.</text>
</comment>
<accession>A0A225V0B4</accession>
<sequence>MDETLFLPKTTRRKVVTVCGSVNVWRKETKPNFHMIVVVANVAALTIKDAAVTGAPEGFGSTKIFMEWLRFFGEHVTNLKKPVVLIVDNSTTHIGSEDQFY</sequence>
<dbReference type="Proteomes" id="UP000198211">
    <property type="component" value="Unassembled WGS sequence"/>
</dbReference>
<proteinExistence type="predicted"/>
<protein>
    <submittedName>
        <fullName evidence="1">Uncharacterized protein</fullName>
    </submittedName>
</protein>
<dbReference type="OrthoDB" id="110421at2759"/>
<dbReference type="EMBL" id="NBNE01008657">
    <property type="protein sequence ID" value="OWY99255.1"/>
    <property type="molecule type" value="Genomic_DNA"/>
</dbReference>
<reference evidence="2" key="1">
    <citation type="submission" date="2017-03" db="EMBL/GenBank/DDBJ databases">
        <title>Phytopthora megakarya and P. palmivora, two closely related causual agents of cacao black pod achieved similar genome size and gene model numbers by different mechanisms.</title>
        <authorList>
            <person name="Ali S."/>
            <person name="Shao J."/>
            <person name="Larry D.J."/>
            <person name="Kronmiller B."/>
            <person name="Shen D."/>
            <person name="Strem M.D."/>
            <person name="Melnick R.L."/>
            <person name="Guiltinan M.J."/>
            <person name="Tyler B.M."/>
            <person name="Meinhardt L.W."/>
            <person name="Bailey B.A."/>
        </authorList>
    </citation>
    <scope>NUCLEOTIDE SEQUENCE [LARGE SCALE GENOMIC DNA]</scope>
    <source>
        <strain evidence="2">zdho120</strain>
    </source>
</reference>
<evidence type="ECO:0000313" key="1">
    <source>
        <dbReference type="EMBL" id="OWY99255.1"/>
    </source>
</evidence>
<dbReference type="AlphaFoldDB" id="A0A225V0B4"/>
<keyword evidence="2" id="KW-1185">Reference proteome</keyword>
<organism evidence="1 2">
    <name type="scientific">Phytophthora megakarya</name>
    <dbReference type="NCBI Taxonomy" id="4795"/>
    <lineage>
        <taxon>Eukaryota</taxon>
        <taxon>Sar</taxon>
        <taxon>Stramenopiles</taxon>
        <taxon>Oomycota</taxon>
        <taxon>Peronosporomycetes</taxon>
        <taxon>Peronosporales</taxon>
        <taxon>Peronosporaceae</taxon>
        <taxon>Phytophthora</taxon>
    </lineage>
</organism>
<gene>
    <name evidence="1" type="ORF">PHMEG_00029772</name>
</gene>
<name>A0A225V0B4_9STRA</name>
<evidence type="ECO:0000313" key="2">
    <source>
        <dbReference type="Proteomes" id="UP000198211"/>
    </source>
</evidence>